<keyword evidence="2" id="KW-0472">Membrane</keyword>
<comment type="caution">
    <text evidence="3">The sequence shown here is derived from an EMBL/GenBank/DDBJ whole genome shotgun (WGS) entry which is preliminary data.</text>
</comment>
<dbReference type="InterPro" id="IPR019734">
    <property type="entry name" value="TPR_rpt"/>
</dbReference>
<accession>A0AAJ1ICX4</accession>
<gene>
    <name evidence="3" type="ORF">PQJ61_03845</name>
</gene>
<sequence>MSDTLKDSYLLFNKKKYSDVIRILEPQVFRFRENFNFFYLLGMSCLHQGDYGGAFSYLRRAVDLRENDVNVLLGLAAVYLKRGDTGNALRLWLDIIDIDPSNIQAQRGLNYLKKNGDTDEFTSFSGEDKISRFLPQSKGQKKLKPALIIVPGIIFLIAAAALIPASRNYISNLIPSVGDKTRPGIAEMNLDERKDFLNLKGEHSLILTEKQVEDLFRNIQDYLYEYRDNLAQRDINTILLSNASEYVKDRARLLEKYVQAPDMVNFKDNFDYREVTASPLLYKNCYVLWKGKTTNLVETTEKISCDLLVGYHEEKALDGIIPVDFNYSVKIIPDQPVEILGKLLINDDGIMHLEGISLHRL</sequence>
<feature type="repeat" description="TPR" evidence="1">
    <location>
        <begin position="35"/>
        <end position="68"/>
    </location>
</feature>
<feature type="transmembrane region" description="Helical" evidence="2">
    <location>
        <begin position="146"/>
        <end position="165"/>
    </location>
</feature>
<evidence type="ECO:0000313" key="4">
    <source>
        <dbReference type="Proteomes" id="UP001221217"/>
    </source>
</evidence>
<evidence type="ECO:0000313" key="3">
    <source>
        <dbReference type="EMBL" id="MDC7225879.1"/>
    </source>
</evidence>
<dbReference type="PROSITE" id="PS50005">
    <property type="entry name" value="TPR"/>
    <property type="match status" value="2"/>
</dbReference>
<dbReference type="SUPFAM" id="SSF48452">
    <property type="entry name" value="TPR-like"/>
    <property type="match status" value="1"/>
</dbReference>
<dbReference type="AlphaFoldDB" id="A0AAJ1ICX4"/>
<evidence type="ECO:0000256" key="2">
    <source>
        <dbReference type="SAM" id="Phobius"/>
    </source>
</evidence>
<feature type="repeat" description="TPR" evidence="1">
    <location>
        <begin position="69"/>
        <end position="102"/>
    </location>
</feature>
<keyword evidence="1" id="KW-0802">TPR repeat</keyword>
<proteinExistence type="predicted"/>
<organism evidence="3 4">
    <name type="scientific">Candidatus Thalassospirochaeta sargassi</name>
    <dbReference type="NCBI Taxonomy" id="3119039"/>
    <lineage>
        <taxon>Bacteria</taxon>
        <taxon>Pseudomonadati</taxon>
        <taxon>Spirochaetota</taxon>
        <taxon>Spirochaetia</taxon>
        <taxon>Spirochaetales</taxon>
        <taxon>Spirochaetaceae</taxon>
        <taxon>Candidatus Thalassospirochaeta</taxon>
    </lineage>
</organism>
<evidence type="ECO:0000256" key="1">
    <source>
        <dbReference type="PROSITE-ProRule" id="PRU00339"/>
    </source>
</evidence>
<dbReference type="EMBL" id="JAQQAL010000010">
    <property type="protein sequence ID" value="MDC7225879.1"/>
    <property type="molecule type" value="Genomic_DNA"/>
</dbReference>
<reference evidence="3 4" key="1">
    <citation type="submission" date="2022-12" db="EMBL/GenBank/DDBJ databases">
        <title>Metagenome assembled genome from gulf of manar.</title>
        <authorList>
            <person name="Kohli P."/>
            <person name="Pk S."/>
            <person name="Venkata Ramana C."/>
            <person name="Sasikala C."/>
        </authorList>
    </citation>
    <scope>NUCLEOTIDE SEQUENCE [LARGE SCALE GENOMIC DNA]</scope>
    <source>
        <strain evidence="3">JB008</strain>
    </source>
</reference>
<keyword evidence="2" id="KW-0812">Transmembrane</keyword>
<dbReference type="Gene3D" id="1.25.40.10">
    <property type="entry name" value="Tetratricopeptide repeat domain"/>
    <property type="match status" value="1"/>
</dbReference>
<name>A0AAJ1ICX4_9SPIO</name>
<dbReference type="InterPro" id="IPR011990">
    <property type="entry name" value="TPR-like_helical_dom_sf"/>
</dbReference>
<keyword evidence="2" id="KW-1133">Transmembrane helix</keyword>
<dbReference type="Pfam" id="PF14559">
    <property type="entry name" value="TPR_19"/>
    <property type="match status" value="1"/>
</dbReference>
<dbReference type="SMART" id="SM00028">
    <property type="entry name" value="TPR"/>
    <property type="match status" value="2"/>
</dbReference>
<protein>
    <submittedName>
        <fullName evidence="3">Tetratricopeptide repeat protein</fullName>
    </submittedName>
</protein>
<dbReference type="Proteomes" id="UP001221217">
    <property type="component" value="Unassembled WGS sequence"/>
</dbReference>